<reference evidence="5 7" key="2">
    <citation type="submission" date="2018-12" db="EMBL/GenBank/DDBJ databases">
        <title>Streptomyces griseoviridis F1-27 complete genome.</title>
        <authorList>
            <person name="Mariita R.M."/>
            <person name="Sello J.K."/>
        </authorList>
    </citation>
    <scope>NUCLEOTIDE SEQUENCE [LARGE SCALE GENOMIC DNA]</scope>
    <source>
        <strain evidence="5 7">F1-27</strain>
    </source>
</reference>
<evidence type="ECO:0000259" key="4">
    <source>
        <dbReference type="PROSITE" id="PS50987"/>
    </source>
</evidence>
<evidence type="ECO:0000313" key="7">
    <source>
        <dbReference type="Proteomes" id="UP000271291"/>
    </source>
</evidence>
<feature type="domain" description="HTH arsR-type" evidence="4">
    <location>
        <begin position="239"/>
        <end position="332"/>
    </location>
</feature>
<dbReference type="InterPro" id="IPR051011">
    <property type="entry name" value="Metal_resp_trans_reg"/>
</dbReference>
<dbReference type="InterPro" id="IPR001845">
    <property type="entry name" value="HTH_ArsR_DNA-bd_dom"/>
</dbReference>
<evidence type="ECO:0000313" key="6">
    <source>
        <dbReference type="EMBL" id="QCN86454.1"/>
    </source>
</evidence>
<accession>A0A3Q9KXW6</accession>
<keyword evidence="3" id="KW-0804">Transcription</keyword>
<dbReference type="EMBL" id="CP034687">
    <property type="protein sequence ID" value="AZS86683.1"/>
    <property type="molecule type" value="Genomic_DNA"/>
</dbReference>
<dbReference type="KEGG" id="sgd:ELQ87_22300"/>
<dbReference type="SMART" id="SM00418">
    <property type="entry name" value="HTH_ARSR"/>
    <property type="match status" value="1"/>
</dbReference>
<dbReference type="OrthoDB" id="3460651at2"/>
<evidence type="ECO:0000256" key="3">
    <source>
        <dbReference type="ARBA" id="ARBA00023163"/>
    </source>
</evidence>
<dbReference type="RefSeq" id="WP_127179493.1">
    <property type="nucleotide sequence ID" value="NZ_CP029078.1"/>
</dbReference>
<keyword evidence="1" id="KW-0805">Transcription regulation</keyword>
<dbReference type="Gene3D" id="1.10.10.10">
    <property type="entry name" value="Winged helix-like DNA-binding domain superfamily/Winged helix DNA-binding domain"/>
    <property type="match status" value="1"/>
</dbReference>
<name>A0A3Q9KXW6_STRGD</name>
<dbReference type="CDD" id="cd00090">
    <property type="entry name" value="HTH_ARSR"/>
    <property type="match status" value="1"/>
</dbReference>
<organism evidence="5 7">
    <name type="scientific">Streptomyces griseoviridis</name>
    <dbReference type="NCBI Taxonomy" id="45398"/>
    <lineage>
        <taxon>Bacteria</taxon>
        <taxon>Bacillati</taxon>
        <taxon>Actinomycetota</taxon>
        <taxon>Actinomycetes</taxon>
        <taxon>Kitasatosporales</taxon>
        <taxon>Streptomycetaceae</taxon>
        <taxon>Streptomyces</taxon>
    </lineage>
</organism>
<dbReference type="Pfam" id="PF12840">
    <property type="entry name" value="HTH_20"/>
    <property type="match status" value="1"/>
</dbReference>
<dbReference type="InterPro" id="IPR011991">
    <property type="entry name" value="ArsR-like_HTH"/>
</dbReference>
<dbReference type="PANTHER" id="PTHR43132">
    <property type="entry name" value="ARSENICAL RESISTANCE OPERON REPRESSOR ARSR-RELATED"/>
    <property type="match status" value="1"/>
</dbReference>
<dbReference type="InterPro" id="IPR036388">
    <property type="entry name" value="WH-like_DNA-bd_sf"/>
</dbReference>
<protein>
    <submittedName>
        <fullName evidence="5 6">Transcriptional regulator</fullName>
    </submittedName>
</protein>
<gene>
    <name evidence="6" type="ORF">DDJ31_16965</name>
    <name evidence="5" type="ORF">ELQ87_22300</name>
</gene>
<dbReference type="GO" id="GO:0003700">
    <property type="term" value="F:DNA-binding transcription factor activity"/>
    <property type="evidence" value="ECO:0007669"/>
    <property type="project" value="InterPro"/>
</dbReference>
<evidence type="ECO:0000256" key="2">
    <source>
        <dbReference type="ARBA" id="ARBA00023125"/>
    </source>
</evidence>
<dbReference type="PROSITE" id="PS50987">
    <property type="entry name" value="HTH_ARSR_2"/>
    <property type="match status" value="1"/>
</dbReference>
<evidence type="ECO:0000313" key="5">
    <source>
        <dbReference type="EMBL" id="AZS86683.1"/>
    </source>
</evidence>
<dbReference type="GO" id="GO:0003677">
    <property type="term" value="F:DNA binding"/>
    <property type="evidence" value="ECO:0007669"/>
    <property type="project" value="UniProtKB-KW"/>
</dbReference>
<proteinExistence type="predicted"/>
<sequence>MGWWLLDADTLARGRFVVSPFAETVACLKLLHEGTGAHPGEQEWLRRVLPGHRARLAADPVTALLVRAGLGRYWTADFLTPTPRDDEPFEETVARVRAVRPEDAHTHLRTSLAGSHPDVLAALADRDDLPERAATLLEAVWETGVRPDWDRRRRVLEADVAARTARFARGGLAAVLDALRPGTRWLGESRLQVNGHEYPPRAISGADLLLMPVTPQRRGWVSWDDSARYAVAYPCAGTLADAPSRTVPAPLGALLGPARATVLTLLDSPVSTSQLVAVTGLALGSVGRHLRILLDAGLVERRRAGRSVLYSRTAAGEVVVAASPADGGRPAPRPAGDRS</sequence>
<dbReference type="Proteomes" id="UP000501753">
    <property type="component" value="Chromosome"/>
</dbReference>
<dbReference type="EMBL" id="CP029078">
    <property type="protein sequence ID" value="QCN86454.1"/>
    <property type="molecule type" value="Genomic_DNA"/>
</dbReference>
<dbReference type="Proteomes" id="UP000271291">
    <property type="component" value="Chromosome"/>
</dbReference>
<dbReference type="InterPro" id="IPR036390">
    <property type="entry name" value="WH_DNA-bd_sf"/>
</dbReference>
<evidence type="ECO:0000256" key="1">
    <source>
        <dbReference type="ARBA" id="ARBA00023015"/>
    </source>
</evidence>
<reference evidence="6 8" key="1">
    <citation type="submission" date="2018-04" db="EMBL/GenBank/DDBJ databases">
        <title>Complete genome sequences of Streptomyces griseoviridis K61 and characterization of antagonistic properties of biological control agents.</title>
        <authorList>
            <person name="Mariita R.M."/>
            <person name="Sello J.K."/>
        </authorList>
    </citation>
    <scope>NUCLEOTIDE SEQUENCE [LARGE SCALE GENOMIC DNA]</scope>
    <source>
        <strain evidence="6 8">K61</strain>
    </source>
</reference>
<dbReference type="PANTHER" id="PTHR43132:SF6">
    <property type="entry name" value="HTH-TYPE TRANSCRIPTIONAL REPRESSOR CZRA"/>
    <property type="match status" value="1"/>
</dbReference>
<dbReference type="AlphaFoldDB" id="A0A3Q9KXW6"/>
<evidence type="ECO:0000313" key="8">
    <source>
        <dbReference type="Proteomes" id="UP000501753"/>
    </source>
</evidence>
<keyword evidence="2" id="KW-0238">DNA-binding</keyword>
<keyword evidence="8" id="KW-1185">Reference proteome</keyword>
<dbReference type="PRINTS" id="PR00778">
    <property type="entry name" value="HTHARSR"/>
</dbReference>
<dbReference type="SUPFAM" id="SSF46785">
    <property type="entry name" value="Winged helix' DNA-binding domain"/>
    <property type="match status" value="1"/>
</dbReference>